<name>K2SWA3_MACPH</name>
<dbReference type="Proteomes" id="UP000007129">
    <property type="component" value="Unassembled WGS sequence"/>
</dbReference>
<dbReference type="InParanoid" id="K2SWA3"/>
<gene>
    <name evidence="2" type="ORF">MPH_01838</name>
</gene>
<sequence length="85" mass="8846">MLSSAPARLPAPARPTAGTLMAPTLNTLSRSSRVSPVTLPGLTARSPSSALPAATVRMTRFATRPVRSPLTSKWITLKVSMGACT</sequence>
<feature type="region of interest" description="Disordered" evidence="1">
    <location>
        <begin position="1"/>
        <end position="20"/>
    </location>
</feature>
<comment type="caution">
    <text evidence="2">The sequence shown here is derived from an EMBL/GenBank/DDBJ whole genome shotgun (WGS) entry which is preliminary data.</text>
</comment>
<proteinExistence type="predicted"/>
<dbReference type="AlphaFoldDB" id="K2SWA3"/>
<accession>K2SWA3</accession>
<reference evidence="2 3" key="1">
    <citation type="journal article" date="2012" name="BMC Genomics">
        <title>Tools to kill: Genome of one of the most destructive plant pathogenic fungi Macrophomina phaseolina.</title>
        <authorList>
            <person name="Islam M.S."/>
            <person name="Haque M.S."/>
            <person name="Islam M.M."/>
            <person name="Emdad E.M."/>
            <person name="Halim A."/>
            <person name="Hossen Q.M.M."/>
            <person name="Hossain M.Z."/>
            <person name="Ahmed B."/>
            <person name="Rahim S."/>
            <person name="Rahman M.S."/>
            <person name="Alam M.M."/>
            <person name="Hou S."/>
            <person name="Wan X."/>
            <person name="Saito J.A."/>
            <person name="Alam M."/>
        </authorList>
    </citation>
    <scope>NUCLEOTIDE SEQUENCE [LARGE SCALE GENOMIC DNA]</scope>
    <source>
        <strain evidence="2 3">MS6</strain>
    </source>
</reference>
<organism evidence="2 3">
    <name type="scientific">Macrophomina phaseolina (strain MS6)</name>
    <name type="common">Charcoal rot fungus</name>
    <dbReference type="NCBI Taxonomy" id="1126212"/>
    <lineage>
        <taxon>Eukaryota</taxon>
        <taxon>Fungi</taxon>
        <taxon>Dikarya</taxon>
        <taxon>Ascomycota</taxon>
        <taxon>Pezizomycotina</taxon>
        <taxon>Dothideomycetes</taxon>
        <taxon>Dothideomycetes incertae sedis</taxon>
        <taxon>Botryosphaeriales</taxon>
        <taxon>Botryosphaeriaceae</taxon>
        <taxon>Macrophomina</taxon>
    </lineage>
</organism>
<evidence type="ECO:0000313" key="3">
    <source>
        <dbReference type="Proteomes" id="UP000007129"/>
    </source>
</evidence>
<dbReference type="VEuPathDB" id="FungiDB:MPH_01838"/>
<evidence type="ECO:0000256" key="1">
    <source>
        <dbReference type="SAM" id="MobiDB-lite"/>
    </source>
</evidence>
<dbReference type="HOGENOM" id="CLU_2513037_0_0_1"/>
<protein>
    <submittedName>
        <fullName evidence="2">Uncharacterized protein</fullName>
    </submittedName>
</protein>
<feature type="compositionally biased region" description="Low complexity" evidence="1">
    <location>
        <begin position="1"/>
        <end position="15"/>
    </location>
</feature>
<evidence type="ECO:0000313" key="2">
    <source>
        <dbReference type="EMBL" id="EKG20855.1"/>
    </source>
</evidence>
<dbReference type="EMBL" id="AHHD01000075">
    <property type="protein sequence ID" value="EKG20855.1"/>
    <property type="molecule type" value="Genomic_DNA"/>
</dbReference>